<keyword evidence="1" id="KW-0540">Nuclease</keyword>
<evidence type="ECO:0000256" key="1">
    <source>
        <dbReference type="ARBA" id="ARBA00022722"/>
    </source>
</evidence>
<dbReference type="InterPro" id="IPR036397">
    <property type="entry name" value="RNaseH_sf"/>
</dbReference>
<keyword evidence="8" id="KW-0239">DNA-directed DNA polymerase</keyword>
<reference evidence="12 13" key="1">
    <citation type="journal article" date="2019" name="Sci. Rep.">
        <title>Orb-weaving spider Araneus ventricosus genome elucidates the spidroin gene catalogue.</title>
        <authorList>
            <person name="Kono N."/>
            <person name="Nakamura H."/>
            <person name="Ohtoshi R."/>
            <person name="Moran D.A.P."/>
            <person name="Shinohara A."/>
            <person name="Yoshida Y."/>
            <person name="Fujiwara M."/>
            <person name="Mori M."/>
            <person name="Tomita M."/>
            <person name="Arakawa K."/>
        </authorList>
    </citation>
    <scope>NUCLEOTIDE SEQUENCE [LARGE SCALE GENOMIC DNA]</scope>
</reference>
<dbReference type="PROSITE" id="PS50994">
    <property type="entry name" value="INTEGRASE"/>
    <property type="match status" value="1"/>
</dbReference>
<evidence type="ECO:0000256" key="8">
    <source>
        <dbReference type="ARBA" id="ARBA00022932"/>
    </source>
</evidence>
<keyword evidence="8" id="KW-0548">Nucleotidyltransferase</keyword>
<dbReference type="GO" id="GO:0006310">
    <property type="term" value="P:DNA recombination"/>
    <property type="evidence" value="ECO:0007669"/>
    <property type="project" value="UniProtKB-KW"/>
</dbReference>
<evidence type="ECO:0000256" key="9">
    <source>
        <dbReference type="ARBA" id="ARBA00023172"/>
    </source>
</evidence>
<keyword evidence="9" id="KW-0233">DNA recombination</keyword>
<keyword evidence="13" id="KW-1185">Reference proteome</keyword>
<keyword evidence="3" id="KW-0255">Endonuclease</keyword>
<dbReference type="Proteomes" id="UP000499080">
    <property type="component" value="Unassembled WGS sequence"/>
</dbReference>
<dbReference type="GO" id="GO:0003964">
    <property type="term" value="F:RNA-directed DNA polymerase activity"/>
    <property type="evidence" value="ECO:0007669"/>
    <property type="project" value="UniProtKB-KW"/>
</dbReference>
<keyword evidence="7" id="KW-0695">RNA-directed DNA polymerase</keyword>
<proteinExistence type="predicted"/>
<evidence type="ECO:0000256" key="6">
    <source>
        <dbReference type="ARBA" id="ARBA00022908"/>
    </source>
</evidence>
<evidence type="ECO:0000313" key="12">
    <source>
        <dbReference type="EMBL" id="GBM28594.1"/>
    </source>
</evidence>
<keyword evidence="8" id="KW-0808">Transferase</keyword>
<dbReference type="GO" id="GO:0003887">
    <property type="term" value="F:DNA-directed DNA polymerase activity"/>
    <property type="evidence" value="ECO:0007669"/>
    <property type="project" value="UniProtKB-KW"/>
</dbReference>
<dbReference type="EMBL" id="BGPR01000018">
    <property type="protein sequence ID" value="GBL79311.1"/>
    <property type="molecule type" value="Genomic_DNA"/>
</dbReference>
<evidence type="ECO:0000256" key="4">
    <source>
        <dbReference type="ARBA" id="ARBA00022801"/>
    </source>
</evidence>
<keyword evidence="2" id="KW-0479">Metal-binding</keyword>
<dbReference type="SUPFAM" id="SSF53098">
    <property type="entry name" value="Ribonuclease H-like"/>
    <property type="match status" value="1"/>
</dbReference>
<evidence type="ECO:0000256" key="2">
    <source>
        <dbReference type="ARBA" id="ARBA00022723"/>
    </source>
</evidence>
<accession>A0A4Y2EL85</accession>
<comment type="caution">
    <text evidence="12">The sequence shown here is derived from an EMBL/GenBank/DDBJ whole genome shotgun (WGS) entry which is preliminary data.</text>
</comment>
<dbReference type="GO" id="GO:0016787">
    <property type="term" value="F:hydrolase activity"/>
    <property type="evidence" value="ECO:0007669"/>
    <property type="project" value="UniProtKB-KW"/>
</dbReference>
<protein>
    <submittedName>
        <fullName evidence="12">Retrovirus-related Pol polyprotein from transposon TNT 1-94</fullName>
    </submittedName>
</protein>
<dbReference type="Gene3D" id="3.30.420.10">
    <property type="entry name" value="Ribonuclease H-like superfamily/Ribonuclease H"/>
    <property type="match status" value="1"/>
</dbReference>
<dbReference type="AlphaFoldDB" id="A0A4Y2EL85"/>
<evidence type="ECO:0000259" key="10">
    <source>
        <dbReference type="PROSITE" id="PS50994"/>
    </source>
</evidence>
<evidence type="ECO:0000313" key="11">
    <source>
        <dbReference type="EMBL" id="GBL79311.1"/>
    </source>
</evidence>
<feature type="domain" description="Integrase catalytic" evidence="10">
    <location>
        <begin position="1"/>
        <end position="108"/>
    </location>
</feature>
<dbReference type="OrthoDB" id="413361at2759"/>
<keyword evidence="6" id="KW-0229">DNA integration</keyword>
<dbReference type="PANTHER" id="PTHR42648:SF11">
    <property type="entry name" value="TRANSPOSON TY4-P GAG-POL POLYPROTEIN"/>
    <property type="match status" value="1"/>
</dbReference>
<evidence type="ECO:0000313" key="13">
    <source>
        <dbReference type="Proteomes" id="UP000499080"/>
    </source>
</evidence>
<dbReference type="GO" id="GO:0015074">
    <property type="term" value="P:DNA integration"/>
    <property type="evidence" value="ECO:0007669"/>
    <property type="project" value="UniProtKB-KW"/>
</dbReference>
<dbReference type="EMBL" id="BGPR01092813">
    <property type="protein sequence ID" value="GBM28594.1"/>
    <property type="molecule type" value="Genomic_DNA"/>
</dbReference>
<dbReference type="InterPro" id="IPR012337">
    <property type="entry name" value="RNaseH-like_sf"/>
</dbReference>
<name>A0A4Y2EL85_ARAVE</name>
<dbReference type="PANTHER" id="PTHR42648">
    <property type="entry name" value="TRANSPOSASE, PUTATIVE-RELATED"/>
    <property type="match status" value="1"/>
</dbReference>
<keyword evidence="4" id="KW-0378">Hydrolase</keyword>
<evidence type="ECO:0000256" key="5">
    <source>
        <dbReference type="ARBA" id="ARBA00022842"/>
    </source>
</evidence>
<organism evidence="12 13">
    <name type="scientific">Araneus ventricosus</name>
    <name type="common">Orbweaver spider</name>
    <name type="synonym">Epeira ventricosa</name>
    <dbReference type="NCBI Taxonomy" id="182803"/>
    <lineage>
        <taxon>Eukaryota</taxon>
        <taxon>Metazoa</taxon>
        <taxon>Ecdysozoa</taxon>
        <taxon>Arthropoda</taxon>
        <taxon>Chelicerata</taxon>
        <taxon>Arachnida</taxon>
        <taxon>Araneae</taxon>
        <taxon>Araneomorphae</taxon>
        <taxon>Entelegynae</taxon>
        <taxon>Araneoidea</taxon>
        <taxon>Araneidae</taxon>
        <taxon>Araneus</taxon>
    </lineage>
</organism>
<keyword evidence="5" id="KW-0460">Magnesium</keyword>
<evidence type="ECO:0000256" key="7">
    <source>
        <dbReference type="ARBA" id="ARBA00022918"/>
    </source>
</evidence>
<dbReference type="InterPro" id="IPR039537">
    <property type="entry name" value="Retrotran_Ty1/copia-like"/>
</dbReference>
<dbReference type="GO" id="GO:0046872">
    <property type="term" value="F:metal ion binding"/>
    <property type="evidence" value="ECO:0007669"/>
    <property type="project" value="UniProtKB-KW"/>
</dbReference>
<dbReference type="InterPro" id="IPR001584">
    <property type="entry name" value="Integrase_cat-core"/>
</dbReference>
<gene>
    <name evidence="12" type="primary">POLX_2123</name>
    <name evidence="11" type="synonym">POLX_1119</name>
    <name evidence="12" type="ORF">AVEN_129351_1</name>
    <name evidence="11" type="ORF">AVEN_92517_1</name>
</gene>
<evidence type="ECO:0000256" key="3">
    <source>
        <dbReference type="ARBA" id="ARBA00022759"/>
    </source>
</evidence>
<sequence>MAENLHNRKIKMMRSDNYGEYRSSDFNKYLAKLGIQRQLTIPESPQQNGVSERMNQILMNRTRCLLIESGLCPKFWAEAVSTAAYLRNKCPSAAIDGNIPERIRSDKEVNINHIRVFGCRAWSHVRSHSIQSKLDSKAKECVLVDILRVSRVTSYGT</sequence>
<dbReference type="GO" id="GO:0004519">
    <property type="term" value="F:endonuclease activity"/>
    <property type="evidence" value="ECO:0007669"/>
    <property type="project" value="UniProtKB-KW"/>
</dbReference>
<dbReference type="GO" id="GO:0003676">
    <property type="term" value="F:nucleic acid binding"/>
    <property type="evidence" value="ECO:0007669"/>
    <property type="project" value="InterPro"/>
</dbReference>